<dbReference type="AlphaFoldDB" id="A0A8J7LEU1"/>
<dbReference type="Proteomes" id="UP000632766">
    <property type="component" value="Unassembled WGS sequence"/>
</dbReference>
<gene>
    <name evidence="1" type="ORF">I8748_33950</name>
</gene>
<reference evidence="1 2" key="1">
    <citation type="journal article" date="2021" name="Int. J. Syst. Evol. Microbiol.">
        <title>Amazonocrinis nigriterrae gen. nov., sp. nov., Atlanticothrix silvestris gen. nov., sp. nov. and Dendronalium phyllosphericum gen. nov., sp. nov., nostocacean cyanobacteria from Brazilian environments.</title>
        <authorList>
            <person name="Alvarenga D.O."/>
            <person name="Andreote A.P.D."/>
            <person name="Branco L.H.Z."/>
            <person name="Delbaje E."/>
            <person name="Cruz R.B."/>
            <person name="Varani A.M."/>
            <person name="Fiore M.F."/>
        </authorList>
    </citation>
    <scope>NUCLEOTIDE SEQUENCE [LARGE SCALE GENOMIC DNA]</scope>
    <source>
        <strain evidence="1 2">CENA67</strain>
    </source>
</reference>
<accession>A0A8J7LEU1</accession>
<dbReference type="EMBL" id="JAECZC010000111">
    <property type="protein sequence ID" value="MBH8567096.1"/>
    <property type="molecule type" value="Genomic_DNA"/>
</dbReference>
<evidence type="ECO:0000313" key="2">
    <source>
        <dbReference type="Proteomes" id="UP000632766"/>
    </source>
</evidence>
<evidence type="ECO:0000313" key="1">
    <source>
        <dbReference type="EMBL" id="MBH8567096.1"/>
    </source>
</evidence>
<dbReference type="RefSeq" id="WP_198128824.1">
    <property type="nucleotide sequence ID" value="NZ_JAECZC010000111.1"/>
</dbReference>
<dbReference type="Gene3D" id="1.20.910.10">
    <property type="entry name" value="Heme oxygenase-like"/>
    <property type="match status" value="1"/>
</dbReference>
<proteinExistence type="predicted"/>
<name>A0A8J7LEU1_9NOST</name>
<dbReference type="InterPro" id="IPR016084">
    <property type="entry name" value="Haem_Oase-like_multi-hlx"/>
</dbReference>
<sequence>MKEILALIEKRKQEFAQLPLFEYMRDKSIDPRQRLSWAPCAAPFIMNFGELNKYCFREEPASNPIQAIINKHTYEDDHHWLWFLEDLEKLELDKTLKFSDALRLLWSEEIKNTRWLNYELYRYAFTATPIQKLIIIEVTEATGNIMFSYAAEVGREIKELTQKECRYFADSHLSVETGHIIGSSDTKQFIDIIELSEETRQEAWELVEKLFECFGKFVNGLLLYTKSHKNFQEKHSLSLV</sequence>
<organism evidence="1 2">
    <name type="scientific">Amazonocrinis nigriterrae CENA67</name>
    <dbReference type="NCBI Taxonomy" id="2794033"/>
    <lineage>
        <taxon>Bacteria</taxon>
        <taxon>Bacillati</taxon>
        <taxon>Cyanobacteriota</taxon>
        <taxon>Cyanophyceae</taxon>
        <taxon>Nostocales</taxon>
        <taxon>Nostocaceae</taxon>
        <taxon>Amazonocrinis</taxon>
        <taxon>Amazonocrinis nigriterrae</taxon>
    </lineage>
</organism>
<keyword evidence="2" id="KW-1185">Reference proteome</keyword>
<protein>
    <submittedName>
        <fullName evidence="1">Uncharacterized protein</fullName>
    </submittedName>
</protein>
<comment type="caution">
    <text evidence="1">The sequence shown here is derived from an EMBL/GenBank/DDBJ whole genome shotgun (WGS) entry which is preliminary data.</text>
</comment>